<dbReference type="InterPro" id="IPR025202">
    <property type="entry name" value="PLD-like_dom"/>
</dbReference>
<comment type="subcellular location">
    <subcellularLocation>
        <location evidence="2">Secreted</location>
    </subcellularLocation>
</comment>
<dbReference type="EMBL" id="RCCE01000003">
    <property type="protein sequence ID" value="RLJ51650.1"/>
    <property type="molecule type" value="Genomic_DNA"/>
</dbReference>
<reference evidence="7 8" key="1">
    <citation type="submission" date="2018-10" db="EMBL/GenBank/DDBJ databases">
        <title>Genomic Encyclopedia of Archaeal and Bacterial Type Strains, Phase II (KMG-II): from individual species to whole genera.</title>
        <authorList>
            <person name="Goeker M."/>
        </authorList>
    </citation>
    <scope>NUCLEOTIDE SEQUENCE [LARGE SCALE GENOMIC DNA]</scope>
    <source>
        <strain evidence="7 8">DSM 29466</strain>
    </source>
</reference>
<evidence type="ECO:0000313" key="7">
    <source>
        <dbReference type="EMBL" id="RLJ51650.1"/>
    </source>
</evidence>
<keyword evidence="4" id="KW-0964">Secreted</keyword>
<dbReference type="RefSeq" id="WP_121023518.1">
    <property type="nucleotide sequence ID" value="NZ_RCCE01000003.1"/>
</dbReference>
<name>A0A497W657_9RHOB</name>
<dbReference type="PANTHER" id="PTHR21248">
    <property type="entry name" value="CARDIOLIPIN SYNTHASE"/>
    <property type="match status" value="1"/>
</dbReference>
<dbReference type="InterPro" id="IPR001736">
    <property type="entry name" value="PLipase_D/transphosphatidylase"/>
</dbReference>
<dbReference type="CDD" id="cd09105">
    <property type="entry name" value="PLDc_vPLD1_2_like_2"/>
    <property type="match status" value="1"/>
</dbReference>
<dbReference type="Pfam" id="PF13091">
    <property type="entry name" value="PLDc_2"/>
    <property type="match status" value="1"/>
</dbReference>
<dbReference type="AlphaFoldDB" id="A0A497W657"/>
<organism evidence="7 8">
    <name type="scientific">Litoreibacter meonggei</name>
    <dbReference type="NCBI Taxonomy" id="1049199"/>
    <lineage>
        <taxon>Bacteria</taxon>
        <taxon>Pseudomonadati</taxon>
        <taxon>Pseudomonadota</taxon>
        <taxon>Alphaproteobacteria</taxon>
        <taxon>Rhodobacterales</taxon>
        <taxon>Roseobacteraceae</taxon>
        <taxon>Litoreibacter</taxon>
    </lineage>
</organism>
<dbReference type="Pfam" id="PF00614">
    <property type="entry name" value="PLDc"/>
    <property type="match status" value="1"/>
</dbReference>
<evidence type="ECO:0000256" key="5">
    <source>
        <dbReference type="ARBA" id="ARBA00029594"/>
    </source>
</evidence>
<feature type="domain" description="PLD phosphodiesterase" evidence="6">
    <location>
        <begin position="385"/>
        <end position="412"/>
    </location>
</feature>
<evidence type="ECO:0000259" key="6">
    <source>
        <dbReference type="PROSITE" id="PS50035"/>
    </source>
</evidence>
<dbReference type="PROSITE" id="PS50035">
    <property type="entry name" value="PLD"/>
    <property type="match status" value="2"/>
</dbReference>
<sequence length="501" mass="55743">MLLTAHEAFPVLEREFLGATHSIVAGFRIFDPRTKLLSDEAKKVGDTWADLLVDTLNRGVQVTLFLSDFDPVVGLNEHRYSWECARGVLAAGEASDRSDLLRMRVSMHPARVGLLPRLILWPRLLKEIRSGLSDINQRSRPEKQAFLDSAPGLRPLLKWRGDMLVTRIAPPPLAPVTHHQKLAVFDRKRLYIGGLDLNDRRYDTLEHSCAADQTWHDTQVLVDGPVAAEAADHLESFEAVTRGDKPKPTRHLLRTISAKRSISFPFLSPRPVVNELAEAHHAWAARAERLIYLETQFFRDRRFAKQIAQCAKKKPALSLILILPAAPDDVAFVDEPSSDVEYGEHLQTKSLEILADGFGKRLFVGSPAQPRAAASSGRDTHYGAPIVYLHAKVSIFDDQYGTISSANLNGRSMAWDTEAGVGTESKQEVSLLKSRCFQHWLGTKAGAEFYGNTSARKAWAERAEMNANVPPDKREGFILPYSAEPAAELGRNLPGVPEEMV</sequence>
<dbReference type="Proteomes" id="UP000269157">
    <property type="component" value="Unassembled WGS sequence"/>
</dbReference>
<dbReference type="OrthoDB" id="8828485at2"/>
<protein>
    <recommendedName>
        <fullName evidence="3">Phospholipase D</fullName>
    </recommendedName>
    <alternativeName>
        <fullName evidence="5">Choline phosphatase</fullName>
    </alternativeName>
</protein>
<comment type="function">
    <text evidence="1">Could be a virulence factor.</text>
</comment>
<dbReference type="SMART" id="SM00155">
    <property type="entry name" value="PLDc"/>
    <property type="match status" value="2"/>
</dbReference>
<dbReference type="GO" id="GO:0032049">
    <property type="term" value="P:cardiolipin biosynthetic process"/>
    <property type="evidence" value="ECO:0007669"/>
    <property type="project" value="UniProtKB-ARBA"/>
</dbReference>
<dbReference type="GO" id="GO:0005576">
    <property type="term" value="C:extracellular region"/>
    <property type="evidence" value="ECO:0007669"/>
    <property type="project" value="UniProtKB-SubCell"/>
</dbReference>
<evidence type="ECO:0000256" key="4">
    <source>
        <dbReference type="ARBA" id="ARBA00022525"/>
    </source>
</evidence>
<keyword evidence="8" id="KW-1185">Reference proteome</keyword>
<accession>A0A497W657</accession>
<evidence type="ECO:0000313" key="8">
    <source>
        <dbReference type="Proteomes" id="UP000269157"/>
    </source>
</evidence>
<dbReference type="PANTHER" id="PTHR21248:SF22">
    <property type="entry name" value="PHOSPHOLIPASE D"/>
    <property type="match status" value="1"/>
</dbReference>
<dbReference type="Gene3D" id="3.30.870.10">
    <property type="entry name" value="Endonuclease Chain A"/>
    <property type="match status" value="2"/>
</dbReference>
<proteinExistence type="predicted"/>
<evidence type="ECO:0000256" key="2">
    <source>
        <dbReference type="ARBA" id="ARBA00004613"/>
    </source>
</evidence>
<dbReference type="SUPFAM" id="SSF56024">
    <property type="entry name" value="Phospholipase D/nuclease"/>
    <property type="match status" value="2"/>
</dbReference>
<dbReference type="GO" id="GO:0030572">
    <property type="term" value="F:phosphatidyltransferase activity"/>
    <property type="evidence" value="ECO:0007669"/>
    <property type="project" value="UniProtKB-ARBA"/>
</dbReference>
<evidence type="ECO:0000256" key="1">
    <source>
        <dbReference type="ARBA" id="ARBA00003145"/>
    </source>
</evidence>
<gene>
    <name evidence="7" type="ORF">BCF46_1864</name>
</gene>
<comment type="caution">
    <text evidence="7">The sequence shown here is derived from an EMBL/GenBank/DDBJ whole genome shotgun (WGS) entry which is preliminary data.</text>
</comment>
<feature type="domain" description="PLD phosphodiesterase" evidence="6">
    <location>
        <begin position="174"/>
        <end position="201"/>
    </location>
</feature>
<evidence type="ECO:0000256" key="3">
    <source>
        <dbReference type="ARBA" id="ARBA00018392"/>
    </source>
</evidence>